<dbReference type="InterPro" id="IPR038056">
    <property type="entry name" value="YjbR-like_sf"/>
</dbReference>
<reference evidence="1" key="1">
    <citation type="submission" date="2015-10" db="EMBL/GenBank/DDBJ databases">
        <authorList>
            <person name="Gilbert D.G."/>
        </authorList>
    </citation>
    <scope>NUCLEOTIDE SEQUENCE</scope>
</reference>
<sequence length="126" mass="14405">MTLDDLHAYLRTKPDSIEDFPFGPEPSVYKIEGKMFALVIPSQDGWRINLKSPPDEAIQLRDVFTSVIPGYHMNKRHWSTISFPGDVPEAELQRQIDVSFALVVKGLPKAARLRLETRYGREALYC</sequence>
<dbReference type="InterPro" id="IPR007351">
    <property type="entry name" value="YjbR"/>
</dbReference>
<accession>A0A160TED3</accession>
<protein>
    <recommendedName>
        <fullName evidence="2">MmcQ-like protein</fullName>
    </recommendedName>
</protein>
<evidence type="ECO:0008006" key="2">
    <source>
        <dbReference type="Google" id="ProtNLM"/>
    </source>
</evidence>
<organism evidence="1">
    <name type="scientific">hydrothermal vent metagenome</name>
    <dbReference type="NCBI Taxonomy" id="652676"/>
    <lineage>
        <taxon>unclassified sequences</taxon>
        <taxon>metagenomes</taxon>
        <taxon>ecological metagenomes</taxon>
    </lineage>
</organism>
<dbReference type="PANTHER" id="PTHR35145">
    <property type="entry name" value="CYTOPLASMIC PROTEIN-RELATED"/>
    <property type="match status" value="1"/>
</dbReference>
<gene>
    <name evidence="1" type="ORF">MGWOODY_Tha365</name>
</gene>
<name>A0A160TED3_9ZZZZ</name>
<dbReference type="InterPro" id="IPR058532">
    <property type="entry name" value="YjbR/MT2646/Rv2570-like"/>
</dbReference>
<dbReference type="Pfam" id="PF04237">
    <property type="entry name" value="YjbR"/>
    <property type="match status" value="1"/>
</dbReference>
<proteinExistence type="predicted"/>
<dbReference type="SUPFAM" id="SSF142906">
    <property type="entry name" value="YjbR-like"/>
    <property type="match status" value="1"/>
</dbReference>
<dbReference type="Gene3D" id="3.90.1150.30">
    <property type="match status" value="1"/>
</dbReference>
<dbReference type="AlphaFoldDB" id="A0A160TED3"/>
<dbReference type="EMBL" id="CZQC01000073">
    <property type="protein sequence ID" value="CUS43015.1"/>
    <property type="molecule type" value="Genomic_DNA"/>
</dbReference>
<dbReference type="PANTHER" id="PTHR35145:SF1">
    <property type="entry name" value="CYTOPLASMIC PROTEIN"/>
    <property type="match status" value="1"/>
</dbReference>
<evidence type="ECO:0000313" key="1">
    <source>
        <dbReference type="EMBL" id="CUS43015.1"/>
    </source>
</evidence>